<name>A0ABP6W894_9GAMM</name>
<dbReference type="RefSeq" id="WP_344959599.1">
    <property type="nucleotide sequence ID" value="NZ_BAABCX010000005.1"/>
</dbReference>
<dbReference type="EMBL" id="BAABCX010000005">
    <property type="protein sequence ID" value="GAA3548139.1"/>
    <property type="molecule type" value="Genomic_DNA"/>
</dbReference>
<dbReference type="PANTHER" id="PTHR35563">
    <property type="entry name" value="BARREL METAL-DEPENDENT HYDROLASE, PUTATIVE (AFU_ORTHOLOGUE AFUA_1G16240)-RELATED"/>
    <property type="match status" value="1"/>
</dbReference>
<comment type="caution">
    <text evidence="2">The sequence shown here is derived from an EMBL/GenBank/DDBJ whole genome shotgun (WGS) entry which is preliminary data.</text>
</comment>
<proteinExistence type="predicted"/>
<dbReference type="PANTHER" id="PTHR35563:SF2">
    <property type="entry name" value="BARREL METAL-DEPENDENT HYDROLASE, PUTATIVE (AFU_ORTHOLOGUE AFUA_1G16240)-RELATED"/>
    <property type="match status" value="1"/>
</dbReference>
<reference evidence="3" key="1">
    <citation type="journal article" date="2019" name="Int. J. Syst. Evol. Microbiol.">
        <title>The Global Catalogue of Microorganisms (GCM) 10K type strain sequencing project: providing services to taxonomists for standard genome sequencing and annotation.</title>
        <authorList>
            <consortium name="The Broad Institute Genomics Platform"/>
            <consortium name="The Broad Institute Genome Sequencing Center for Infectious Disease"/>
            <person name="Wu L."/>
            <person name="Ma J."/>
        </authorList>
    </citation>
    <scope>NUCLEOTIDE SEQUENCE [LARGE SCALE GENOMIC DNA]</scope>
    <source>
        <strain evidence="3">JCM 17110</strain>
    </source>
</reference>
<feature type="domain" description="Amidohydrolase-related" evidence="1">
    <location>
        <begin position="29"/>
        <end position="295"/>
    </location>
</feature>
<dbReference type="SUPFAM" id="SSF51556">
    <property type="entry name" value="Metallo-dependent hydrolases"/>
    <property type="match status" value="1"/>
</dbReference>
<sequence>MTQPIDIPLCAAADPFPQAAHFRLPEGSCDTHAHVFGPMERYPYTPNRTYTPPDAAPGAYLHLHRTLGISRGVLVQPSVYGTDNRLMVDCLHYLRRQGLQYKGVAVVDAAVSERELDELTEAGVCGVRMNLLFKGGIAWRDVENLSRRLAERNWHLQFLIDVSEFEEMVPRIRRLPTPVVIDHMGHMDTAKGLHQPGFQGLLTLVREQKAWVKLSGSYRITHQPLPPYLDVVPFARALIAADPAQILWGSDWPHPHFNRAMPGDGPVLDMLADWAPDEATRHRILVDNPARLYGFPSR</sequence>
<gene>
    <name evidence="2" type="ORF">GCM10022394_30360</name>
</gene>
<dbReference type="InterPro" id="IPR006680">
    <property type="entry name" value="Amidohydro-rel"/>
</dbReference>
<dbReference type="InterPro" id="IPR032466">
    <property type="entry name" value="Metal_Hydrolase"/>
</dbReference>
<keyword evidence="3" id="KW-1185">Reference proteome</keyword>
<evidence type="ECO:0000259" key="1">
    <source>
        <dbReference type="Pfam" id="PF04909"/>
    </source>
</evidence>
<organism evidence="2 3">
    <name type="scientific">Zobellella aerophila</name>
    <dbReference type="NCBI Taxonomy" id="870480"/>
    <lineage>
        <taxon>Bacteria</taxon>
        <taxon>Pseudomonadati</taxon>
        <taxon>Pseudomonadota</taxon>
        <taxon>Gammaproteobacteria</taxon>
        <taxon>Aeromonadales</taxon>
        <taxon>Aeromonadaceae</taxon>
        <taxon>Zobellella</taxon>
    </lineage>
</organism>
<accession>A0ABP6W894</accession>
<dbReference type="Gene3D" id="3.20.20.140">
    <property type="entry name" value="Metal-dependent hydrolases"/>
    <property type="match status" value="1"/>
</dbReference>
<evidence type="ECO:0000313" key="2">
    <source>
        <dbReference type="EMBL" id="GAA3548139.1"/>
    </source>
</evidence>
<dbReference type="Proteomes" id="UP001500795">
    <property type="component" value="Unassembled WGS sequence"/>
</dbReference>
<dbReference type="InterPro" id="IPR052358">
    <property type="entry name" value="Aro_Compnd_Degr_Hydrolases"/>
</dbReference>
<dbReference type="Pfam" id="PF04909">
    <property type="entry name" value="Amidohydro_2"/>
    <property type="match status" value="1"/>
</dbReference>
<protein>
    <submittedName>
        <fullName evidence="2">Amidohydrolase</fullName>
    </submittedName>
</protein>
<evidence type="ECO:0000313" key="3">
    <source>
        <dbReference type="Proteomes" id="UP001500795"/>
    </source>
</evidence>